<dbReference type="STRING" id="1231657.A0A1Y2A7M8"/>
<evidence type="ECO:0000313" key="2">
    <source>
        <dbReference type="EMBL" id="ORY18542.1"/>
    </source>
</evidence>
<keyword evidence="1" id="KW-0472">Membrane</keyword>
<gene>
    <name evidence="2" type="ORF">BCR34DRAFT_443830</name>
</gene>
<protein>
    <submittedName>
        <fullName evidence="2">Uncharacterized protein</fullName>
    </submittedName>
</protein>
<keyword evidence="3" id="KW-1185">Reference proteome</keyword>
<dbReference type="InterPro" id="IPR046536">
    <property type="entry name" value="DUF6601"/>
</dbReference>
<dbReference type="Pfam" id="PF20246">
    <property type="entry name" value="DUF6601"/>
    <property type="match status" value="1"/>
</dbReference>
<reference evidence="2 3" key="1">
    <citation type="submission" date="2016-07" db="EMBL/GenBank/DDBJ databases">
        <title>Pervasive Adenine N6-methylation of Active Genes in Fungi.</title>
        <authorList>
            <consortium name="DOE Joint Genome Institute"/>
            <person name="Mondo S.J."/>
            <person name="Dannebaum R.O."/>
            <person name="Kuo R.C."/>
            <person name="Labutti K."/>
            <person name="Haridas S."/>
            <person name="Kuo A."/>
            <person name="Salamov A."/>
            <person name="Ahrendt S.R."/>
            <person name="Lipzen A."/>
            <person name="Sullivan W."/>
            <person name="Andreopoulos W.B."/>
            <person name="Clum A."/>
            <person name="Lindquist E."/>
            <person name="Daum C."/>
            <person name="Ramamoorthy G.K."/>
            <person name="Gryganskyi A."/>
            <person name="Culley D."/>
            <person name="Magnuson J.K."/>
            <person name="James T.Y."/>
            <person name="O'Malley M.A."/>
            <person name="Stajich J.E."/>
            <person name="Spatafora J.W."/>
            <person name="Visel A."/>
            <person name="Grigoriev I.V."/>
        </authorList>
    </citation>
    <scope>NUCLEOTIDE SEQUENCE [LARGE SCALE GENOMIC DNA]</scope>
    <source>
        <strain evidence="2 3">CBS 115471</strain>
    </source>
</reference>
<feature type="non-terminal residue" evidence="2">
    <location>
        <position position="1"/>
    </location>
</feature>
<dbReference type="AlphaFoldDB" id="A0A1Y2A7M8"/>
<dbReference type="Proteomes" id="UP000193144">
    <property type="component" value="Unassembled WGS sequence"/>
</dbReference>
<proteinExistence type="predicted"/>
<sequence length="186" mass="22170">IRPLSTQLTIGRRILLTEEAKMHCVWDEELFFLKPLPAYLCSFAFWEYILEPENDSINREERDRLRSTALGFLRTYASLIQRRSDFAIARKHKLLDSFPHVSFEDFSHFIEAFEKVPESAVSPRWRFGELPLGMLNFYSFIFLRRWHLRKYEQRYGAYFEAYFPVVLFIFAVFSVMLSAMQVILAS</sequence>
<feature type="transmembrane region" description="Helical" evidence="1">
    <location>
        <begin position="155"/>
        <end position="184"/>
    </location>
</feature>
<dbReference type="PANTHER" id="PTHR34414">
    <property type="entry name" value="HET DOMAIN-CONTAINING PROTEIN-RELATED"/>
    <property type="match status" value="1"/>
</dbReference>
<evidence type="ECO:0000256" key="1">
    <source>
        <dbReference type="SAM" id="Phobius"/>
    </source>
</evidence>
<keyword evidence="1" id="KW-0812">Transmembrane</keyword>
<accession>A0A1Y2A7M8</accession>
<dbReference type="EMBL" id="MCFA01000006">
    <property type="protein sequence ID" value="ORY18542.1"/>
    <property type="molecule type" value="Genomic_DNA"/>
</dbReference>
<keyword evidence="1" id="KW-1133">Transmembrane helix</keyword>
<dbReference type="OrthoDB" id="5086500at2759"/>
<evidence type="ECO:0000313" key="3">
    <source>
        <dbReference type="Proteomes" id="UP000193144"/>
    </source>
</evidence>
<feature type="non-terminal residue" evidence="2">
    <location>
        <position position="186"/>
    </location>
</feature>
<dbReference type="PANTHER" id="PTHR34414:SF1">
    <property type="entry name" value="SUBTILISIN-LIKE SERINE PROTEASE"/>
    <property type="match status" value="1"/>
</dbReference>
<organism evidence="2 3">
    <name type="scientific">Clohesyomyces aquaticus</name>
    <dbReference type="NCBI Taxonomy" id="1231657"/>
    <lineage>
        <taxon>Eukaryota</taxon>
        <taxon>Fungi</taxon>
        <taxon>Dikarya</taxon>
        <taxon>Ascomycota</taxon>
        <taxon>Pezizomycotina</taxon>
        <taxon>Dothideomycetes</taxon>
        <taxon>Pleosporomycetidae</taxon>
        <taxon>Pleosporales</taxon>
        <taxon>Lindgomycetaceae</taxon>
        <taxon>Clohesyomyces</taxon>
    </lineage>
</organism>
<name>A0A1Y2A7M8_9PLEO</name>
<comment type="caution">
    <text evidence="2">The sequence shown here is derived from an EMBL/GenBank/DDBJ whole genome shotgun (WGS) entry which is preliminary data.</text>
</comment>